<sequence length="178" mass="18563">QRQPSLVSPPAAAAQSSAGGPVAVKNGAQLGCGTATAVSFSLPADAADDCYPAAVAQLPAQQPHAPPRMGTHSLSGRHPLASKNAPRNAAAPPHAQQHQAESPTIESVLLEEAEEDREEQHSRGNSRRCAQPGLDQLEAGLELGPDSEMAKRHQGAKENESQEASEMSLAQFDAAVWI</sequence>
<name>A0A1I8GT99_9PLAT</name>
<proteinExistence type="predicted"/>
<protein>
    <submittedName>
        <fullName evidence="3">Protein kinase domain-containing protein</fullName>
    </submittedName>
</protein>
<evidence type="ECO:0000313" key="3">
    <source>
        <dbReference type="WBParaSite" id="maker-uti_cns_0003010-snap-gene-0.9-mRNA-1"/>
    </source>
</evidence>
<evidence type="ECO:0000313" key="2">
    <source>
        <dbReference type="Proteomes" id="UP000095280"/>
    </source>
</evidence>
<accession>A0A1I8GT99</accession>
<dbReference type="AlphaFoldDB" id="A0A1I8GT99"/>
<feature type="compositionally biased region" description="Low complexity" evidence="1">
    <location>
        <begin position="84"/>
        <end position="108"/>
    </location>
</feature>
<feature type="region of interest" description="Disordered" evidence="1">
    <location>
        <begin position="1"/>
        <end position="21"/>
    </location>
</feature>
<reference evidence="3" key="1">
    <citation type="submission" date="2016-11" db="UniProtKB">
        <authorList>
            <consortium name="WormBaseParasite"/>
        </authorList>
    </citation>
    <scope>IDENTIFICATION</scope>
</reference>
<organism evidence="2 3">
    <name type="scientific">Macrostomum lignano</name>
    <dbReference type="NCBI Taxonomy" id="282301"/>
    <lineage>
        <taxon>Eukaryota</taxon>
        <taxon>Metazoa</taxon>
        <taxon>Spiralia</taxon>
        <taxon>Lophotrochozoa</taxon>
        <taxon>Platyhelminthes</taxon>
        <taxon>Rhabditophora</taxon>
        <taxon>Macrostomorpha</taxon>
        <taxon>Macrostomida</taxon>
        <taxon>Macrostomidae</taxon>
        <taxon>Macrostomum</taxon>
    </lineage>
</organism>
<dbReference type="WBParaSite" id="maker-uti_cns_0003010-snap-gene-0.9-mRNA-1">
    <property type="protein sequence ID" value="maker-uti_cns_0003010-snap-gene-0.9-mRNA-1"/>
    <property type="gene ID" value="maker-uti_cns_0003010-snap-gene-0.9"/>
</dbReference>
<evidence type="ECO:0000256" key="1">
    <source>
        <dbReference type="SAM" id="MobiDB-lite"/>
    </source>
</evidence>
<keyword evidence="2" id="KW-1185">Reference proteome</keyword>
<dbReference type="Proteomes" id="UP000095280">
    <property type="component" value="Unplaced"/>
</dbReference>
<feature type="region of interest" description="Disordered" evidence="1">
    <location>
        <begin position="58"/>
        <end position="178"/>
    </location>
</feature>
<feature type="compositionally biased region" description="Basic and acidic residues" evidence="1">
    <location>
        <begin position="148"/>
        <end position="160"/>
    </location>
</feature>